<dbReference type="RefSeq" id="WP_256945137.1">
    <property type="nucleotide sequence ID" value="NZ_JANHNZ010000004.1"/>
</dbReference>
<reference evidence="2" key="3">
    <citation type="journal article" date="2023" name="Microbiol. Resour. Announc.">
        <title>Draft Genome Sequence of Granulicatella sp. Strain S8, Isolated from a Marine Fish, Seriola quinqueradiata.</title>
        <authorList>
            <person name="Lee M."/>
            <person name="Farooq A."/>
            <person name="Jeong J.B."/>
            <person name="Jung M.Y."/>
        </authorList>
    </citation>
    <scope>NUCLEOTIDE SEQUENCE</scope>
    <source>
        <strain evidence="2">S8</strain>
    </source>
</reference>
<evidence type="ECO:0000313" key="2">
    <source>
        <dbReference type="EMBL" id="MCQ9210021.1"/>
    </source>
</evidence>
<gene>
    <name evidence="2" type="ORF">NPA36_05605</name>
</gene>
<evidence type="ECO:0000256" key="1">
    <source>
        <dbReference type="SAM" id="Phobius"/>
    </source>
</evidence>
<keyword evidence="1" id="KW-0472">Membrane</keyword>
<comment type="caution">
    <text evidence="2">The sequence shown here is derived from an EMBL/GenBank/DDBJ whole genome shotgun (WGS) entry which is preliminary data.</text>
</comment>
<keyword evidence="1" id="KW-1133">Transmembrane helix</keyword>
<dbReference type="EMBL" id="JANHNZ010000004">
    <property type="protein sequence ID" value="MCQ9210021.1"/>
    <property type="molecule type" value="Genomic_DNA"/>
</dbReference>
<keyword evidence="1" id="KW-0812">Transmembrane</keyword>
<reference evidence="2" key="1">
    <citation type="submission" date="2022-07" db="EMBL/GenBank/DDBJ databases">
        <authorList>
            <person name="Jung M.-Y."/>
            <person name="Lee M."/>
        </authorList>
    </citation>
    <scope>NUCLEOTIDE SEQUENCE</scope>
    <source>
        <strain evidence="2">S8</strain>
    </source>
</reference>
<dbReference type="Proteomes" id="UP001059480">
    <property type="component" value="Unassembled WGS sequence"/>
</dbReference>
<proteinExistence type="predicted"/>
<evidence type="ECO:0008006" key="4">
    <source>
        <dbReference type="Google" id="ProtNLM"/>
    </source>
</evidence>
<name>A0ABT1WNF5_9LACT</name>
<evidence type="ECO:0000313" key="3">
    <source>
        <dbReference type="Proteomes" id="UP001059480"/>
    </source>
</evidence>
<protein>
    <recommendedName>
        <fullName evidence="4">PepSY domain-containing protein</fullName>
    </recommendedName>
</protein>
<organism evidence="2 3">
    <name type="scientific">Granulicatella seriolae</name>
    <dbReference type="NCBI Taxonomy" id="2967226"/>
    <lineage>
        <taxon>Bacteria</taxon>
        <taxon>Bacillati</taxon>
        <taxon>Bacillota</taxon>
        <taxon>Bacilli</taxon>
        <taxon>Lactobacillales</taxon>
        <taxon>Carnobacteriaceae</taxon>
        <taxon>Granulicatella</taxon>
    </lineage>
</organism>
<sequence>MNFRRMNLNQVVAGVTFGIGVVLGGLASAYFYDKKTVNGDTILSNVKKLFLVSGPIEGSWIELEPVIIDRYEQEQLVYFGGVTRKEDDRLVQYEFIADAKSGALLDLYELA</sequence>
<accession>A0ABT1WNF5</accession>
<feature type="transmembrane region" description="Helical" evidence="1">
    <location>
        <begin position="12"/>
        <end position="32"/>
    </location>
</feature>
<reference evidence="2" key="2">
    <citation type="journal article" date="2023" name="Curr. Microbiol.">
        <title>Granulicatella seriolae sp. nov., a Novel Facultative Anaerobe Isolated from Yellowtail Marine Fish.</title>
        <authorList>
            <person name="Lee M."/>
            <person name="Choi Y.J."/>
            <person name="Farooq A."/>
            <person name="Jeong J.B."/>
            <person name="Jung M.Y."/>
        </authorList>
    </citation>
    <scope>NUCLEOTIDE SEQUENCE</scope>
    <source>
        <strain evidence="2">S8</strain>
    </source>
</reference>
<keyword evidence="3" id="KW-1185">Reference proteome</keyword>